<reference evidence="1" key="1">
    <citation type="journal article" date="2020" name="Stud. Mycol.">
        <title>101 Dothideomycetes genomes: a test case for predicting lifestyles and emergence of pathogens.</title>
        <authorList>
            <person name="Haridas S."/>
            <person name="Albert R."/>
            <person name="Binder M."/>
            <person name="Bloem J."/>
            <person name="Labutti K."/>
            <person name="Salamov A."/>
            <person name="Andreopoulos B."/>
            <person name="Baker S."/>
            <person name="Barry K."/>
            <person name="Bills G."/>
            <person name="Bluhm B."/>
            <person name="Cannon C."/>
            <person name="Castanera R."/>
            <person name="Culley D."/>
            <person name="Daum C."/>
            <person name="Ezra D."/>
            <person name="Gonzalez J."/>
            <person name="Henrissat B."/>
            <person name="Kuo A."/>
            <person name="Liang C."/>
            <person name="Lipzen A."/>
            <person name="Lutzoni F."/>
            <person name="Magnuson J."/>
            <person name="Mondo S."/>
            <person name="Nolan M."/>
            <person name="Ohm R."/>
            <person name="Pangilinan J."/>
            <person name="Park H.-J."/>
            <person name="Ramirez L."/>
            <person name="Alfaro M."/>
            <person name="Sun H."/>
            <person name="Tritt A."/>
            <person name="Yoshinaga Y."/>
            <person name="Zwiers L.-H."/>
            <person name="Turgeon B."/>
            <person name="Goodwin S."/>
            <person name="Spatafora J."/>
            <person name="Crous P."/>
            <person name="Grigoriev I."/>
        </authorList>
    </citation>
    <scope>NUCLEOTIDE SEQUENCE</scope>
    <source>
        <strain evidence="1">CBS 107.79</strain>
    </source>
</reference>
<evidence type="ECO:0000313" key="1">
    <source>
        <dbReference type="EMBL" id="KAF1967915.1"/>
    </source>
</evidence>
<dbReference type="Proteomes" id="UP000800036">
    <property type="component" value="Unassembled WGS sequence"/>
</dbReference>
<gene>
    <name evidence="1" type="ORF">BU23DRAFT_481930</name>
</gene>
<dbReference type="EMBL" id="ML976726">
    <property type="protein sequence ID" value="KAF1967915.1"/>
    <property type="molecule type" value="Genomic_DNA"/>
</dbReference>
<proteinExistence type="predicted"/>
<dbReference type="PANTHER" id="PTHR10622:SF11">
    <property type="entry name" value="HET-DOMAIN-CONTAINING PROTEIN"/>
    <property type="match status" value="1"/>
</dbReference>
<dbReference type="AlphaFoldDB" id="A0A6A5USV7"/>
<dbReference type="PANTHER" id="PTHR10622">
    <property type="entry name" value="HET DOMAIN-CONTAINING PROTEIN"/>
    <property type="match status" value="1"/>
</dbReference>
<dbReference type="OrthoDB" id="674604at2759"/>
<organism evidence="1 2">
    <name type="scientific">Bimuria novae-zelandiae CBS 107.79</name>
    <dbReference type="NCBI Taxonomy" id="1447943"/>
    <lineage>
        <taxon>Eukaryota</taxon>
        <taxon>Fungi</taxon>
        <taxon>Dikarya</taxon>
        <taxon>Ascomycota</taxon>
        <taxon>Pezizomycotina</taxon>
        <taxon>Dothideomycetes</taxon>
        <taxon>Pleosporomycetidae</taxon>
        <taxon>Pleosporales</taxon>
        <taxon>Massarineae</taxon>
        <taxon>Didymosphaeriaceae</taxon>
        <taxon>Bimuria</taxon>
    </lineage>
</organism>
<protein>
    <recommendedName>
        <fullName evidence="3">Heterokaryon incompatibility domain-containing protein</fullName>
    </recommendedName>
</protein>
<accession>A0A6A5USV7</accession>
<evidence type="ECO:0008006" key="3">
    <source>
        <dbReference type="Google" id="ProtNLM"/>
    </source>
</evidence>
<keyword evidence="2" id="KW-1185">Reference proteome</keyword>
<name>A0A6A5USV7_9PLEO</name>
<evidence type="ECO:0000313" key="2">
    <source>
        <dbReference type="Proteomes" id="UP000800036"/>
    </source>
</evidence>
<sequence length="87" mass="9860">MRLLKYISDGGLRLTEHFISDESVPPYAILSHTWREGQEVTYNDLITGNGTDKAGYTKILFCAQEAQRNGLDYCWVDTCCIDKLLIA</sequence>